<organism evidence="12 13">
    <name type="scientific">Candidatus Nealsonbacteria bacterium RBG_13_37_56</name>
    <dbReference type="NCBI Taxonomy" id="1801661"/>
    <lineage>
        <taxon>Bacteria</taxon>
        <taxon>Candidatus Nealsoniibacteriota</taxon>
    </lineage>
</organism>
<name>A0A1G2DZK7_9BACT</name>
<dbReference type="PROSITE" id="PS01279">
    <property type="entry name" value="PCMT"/>
    <property type="match status" value="1"/>
</dbReference>
<dbReference type="SUPFAM" id="SSF53335">
    <property type="entry name" value="S-adenosyl-L-methionine-dependent methyltransferases"/>
    <property type="match status" value="1"/>
</dbReference>
<comment type="similarity">
    <text evidence="2">Belongs to the methyltransferase superfamily. L-isoaspartyl/D-aspartyl protein methyltransferase family.</text>
</comment>
<evidence type="ECO:0000256" key="6">
    <source>
        <dbReference type="ARBA" id="ARBA00022603"/>
    </source>
</evidence>
<dbReference type="EC" id="2.1.1.77" evidence="3"/>
<evidence type="ECO:0000256" key="8">
    <source>
        <dbReference type="ARBA" id="ARBA00022691"/>
    </source>
</evidence>
<evidence type="ECO:0000256" key="3">
    <source>
        <dbReference type="ARBA" id="ARBA00011890"/>
    </source>
</evidence>
<dbReference type="InterPro" id="IPR029063">
    <property type="entry name" value="SAM-dependent_MTases_sf"/>
</dbReference>
<evidence type="ECO:0000313" key="13">
    <source>
        <dbReference type="Proteomes" id="UP000178893"/>
    </source>
</evidence>
<reference evidence="12 13" key="1">
    <citation type="journal article" date="2016" name="Nat. Commun.">
        <title>Thousands of microbial genomes shed light on interconnected biogeochemical processes in an aquifer system.</title>
        <authorList>
            <person name="Anantharaman K."/>
            <person name="Brown C.T."/>
            <person name="Hug L.A."/>
            <person name="Sharon I."/>
            <person name="Castelle C.J."/>
            <person name="Probst A.J."/>
            <person name="Thomas B.C."/>
            <person name="Singh A."/>
            <person name="Wilkins M.J."/>
            <person name="Karaoz U."/>
            <person name="Brodie E.L."/>
            <person name="Williams K.H."/>
            <person name="Hubbard S.S."/>
            <person name="Banfield J.F."/>
        </authorList>
    </citation>
    <scope>NUCLEOTIDE SEQUENCE [LARGE SCALE GENOMIC DNA]</scope>
</reference>
<dbReference type="AlphaFoldDB" id="A0A1G2DZK7"/>
<evidence type="ECO:0000256" key="11">
    <source>
        <dbReference type="ARBA" id="ARBA00031350"/>
    </source>
</evidence>
<keyword evidence="7 12" id="KW-0808">Transferase</keyword>
<keyword evidence="8" id="KW-0949">S-adenosyl-L-methionine</keyword>
<dbReference type="GO" id="GO:0004719">
    <property type="term" value="F:protein-L-isoaspartate (D-aspartate) O-methyltransferase activity"/>
    <property type="evidence" value="ECO:0007669"/>
    <property type="project" value="UniProtKB-EC"/>
</dbReference>
<evidence type="ECO:0000256" key="5">
    <source>
        <dbReference type="ARBA" id="ARBA00022490"/>
    </source>
</evidence>
<dbReference type="PANTHER" id="PTHR11579:SF0">
    <property type="entry name" value="PROTEIN-L-ISOASPARTATE(D-ASPARTATE) O-METHYLTRANSFERASE"/>
    <property type="match status" value="1"/>
</dbReference>
<evidence type="ECO:0000256" key="2">
    <source>
        <dbReference type="ARBA" id="ARBA00005369"/>
    </source>
</evidence>
<gene>
    <name evidence="12" type="ORF">A2V72_02080</name>
</gene>
<keyword evidence="6 12" id="KW-0489">Methyltransferase</keyword>
<keyword evidence="5" id="KW-0963">Cytoplasm</keyword>
<accession>A0A1G2DZK7</accession>
<dbReference type="InterPro" id="IPR000682">
    <property type="entry name" value="PCMT"/>
</dbReference>
<evidence type="ECO:0000256" key="4">
    <source>
        <dbReference type="ARBA" id="ARBA00013346"/>
    </source>
</evidence>
<protein>
    <recommendedName>
        <fullName evidence="4">Protein-L-isoaspartate O-methyltransferase</fullName>
        <ecNumber evidence="3">2.1.1.77</ecNumber>
    </recommendedName>
    <alternativeName>
        <fullName evidence="11">L-isoaspartyl protein carboxyl methyltransferase</fullName>
    </alternativeName>
    <alternativeName>
        <fullName evidence="9">Protein L-isoaspartyl methyltransferase</fullName>
    </alternativeName>
    <alternativeName>
        <fullName evidence="10">Protein-beta-aspartate methyltransferase</fullName>
    </alternativeName>
</protein>
<dbReference type="Pfam" id="PF01135">
    <property type="entry name" value="PCMT"/>
    <property type="match status" value="1"/>
</dbReference>
<dbReference type="EMBL" id="MHLW01000003">
    <property type="protein sequence ID" value="OGZ18378.1"/>
    <property type="molecule type" value="Genomic_DNA"/>
</dbReference>
<evidence type="ECO:0000256" key="7">
    <source>
        <dbReference type="ARBA" id="ARBA00022679"/>
    </source>
</evidence>
<comment type="subcellular location">
    <subcellularLocation>
        <location evidence="1">Cytoplasm</location>
    </subcellularLocation>
</comment>
<dbReference type="Proteomes" id="UP000178893">
    <property type="component" value="Unassembled WGS sequence"/>
</dbReference>
<dbReference type="GO" id="GO:0032259">
    <property type="term" value="P:methylation"/>
    <property type="evidence" value="ECO:0007669"/>
    <property type="project" value="UniProtKB-KW"/>
</dbReference>
<evidence type="ECO:0000313" key="12">
    <source>
        <dbReference type="EMBL" id="OGZ18378.1"/>
    </source>
</evidence>
<evidence type="ECO:0000256" key="9">
    <source>
        <dbReference type="ARBA" id="ARBA00030757"/>
    </source>
</evidence>
<dbReference type="PANTHER" id="PTHR11579">
    <property type="entry name" value="PROTEIN-L-ISOASPARTATE O-METHYLTRANSFERASE"/>
    <property type="match status" value="1"/>
</dbReference>
<dbReference type="Gene3D" id="3.40.50.150">
    <property type="entry name" value="Vaccinia Virus protein VP39"/>
    <property type="match status" value="1"/>
</dbReference>
<evidence type="ECO:0000256" key="10">
    <source>
        <dbReference type="ARBA" id="ARBA00031323"/>
    </source>
</evidence>
<comment type="caution">
    <text evidence="12">The sequence shown here is derived from an EMBL/GenBank/DDBJ whole genome shotgun (WGS) entry which is preliminary data.</text>
</comment>
<evidence type="ECO:0000256" key="1">
    <source>
        <dbReference type="ARBA" id="ARBA00004496"/>
    </source>
</evidence>
<sequence length="217" mass="24201">MDLINSLIEDSWLKTPRIIRAFEKIKRADFMFTRRSLPQAGVGGPEEAERLAEFNEAIPIGYGQTISQPLTVAFMFEQLEPRPGDNILDIGSGSGWTTALLAEIVGQRGKVTAIEIIPELKKFGEKNAARYNFIKKGIAQFISADGSKGYKKEAPFDKILVSAAAQEIPKAWKEQLKIKGRIVCPINSSILIIIKKSERDFDQIEHPGFIFVPLVNQ</sequence>
<dbReference type="GO" id="GO:0005737">
    <property type="term" value="C:cytoplasm"/>
    <property type="evidence" value="ECO:0007669"/>
    <property type="project" value="UniProtKB-SubCell"/>
</dbReference>
<proteinExistence type="inferred from homology"/>
<dbReference type="CDD" id="cd02440">
    <property type="entry name" value="AdoMet_MTases"/>
    <property type="match status" value="1"/>
</dbReference>